<dbReference type="InterPro" id="IPR015943">
    <property type="entry name" value="WD40/YVTN_repeat-like_dom_sf"/>
</dbReference>
<feature type="repeat" description="WD" evidence="3">
    <location>
        <begin position="521"/>
        <end position="554"/>
    </location>
</feature>
<name>A0A0V0QMT8_PSEPJ</name>
<evidence type="ECO:0000256" key="2">
    <source>
        <dbReference type="ARBA" id="ARBA00022737"/>
    </source>
</evidence>
<feature type="compositionally biased region" description="Low complexity" evidence="5">
    <location>
        <begin position="1084"/>
        <end position="1098"/>
    </location>
</feature>
<evidence type="ECO:0000313" key="7">
    <source>
        <dbReference type="Proteomes" id="UP000054937"/>
    </source>
</evidence>
<organism evidence="6 7">
    <name type="scientific">Pseudocohnilembus persalinus</name>
    <name type="common">Ciliate</name>
    <dbReference type="NCBI Taxonomy" id="266149"/>
    <lineage>
        <taxon>Eukaryota</taxon>
        <taxon>Sar</taxon>
        <taxon>Alveolata</taxon>
        <taxon>Ciliophora</taxon>
        <taxon>Intramacronucleata</taxon>
        <taxon>Oligohymenophorea</taxon>
        <taxon>Scuticociliatia</taxon>
        <taxon>Philasterida</taxon>
        <taxon>Pseudocohnilembidae</taxon>
        <taxon>Pseudocohnilembus</taxon>
    </lineage>
</organism>
<feature type="region of interest" description="Disordered" evidence="5">
    <location>
        <begin position="1072"/>
        <end position="1101"/>
    </location>
</feature>
<dbReference type="OrthoDB" id="674604at2759"/>
<dbReference type="SMART" id="SM00320">
    <property type="entry name" value="WD40"/>
    <property type="match status" value="3"/>
</dbReference>
<gene>
    <name evidence="6" type="ORF">PPERSA_10357</name>
</gene>
<evidence type="ECO:0000256" key="1">
    <source>
        <dbReference type="ARBA" id="ARBA00022574"/>
    </source>
</evidence>
<protein>
    <submittedName>
        <fullName evidence="6">WD40-repeat-containing domain</fullName>
    </submittedName>
</protein>
<evidence type="ECO:0000256" key="3">
    <source>
        <dbReference type="PROSITE-ProRule" id="PRU00221"/>
    </source>
</evidence>
<dbReference type="InParanoid" id="A0A0V0QMT8"/>
<keyword evidence="7" id="KW-1185">Reference proteome</keyword>
<keyword evidence="1 3" id="KW-0853">WD repeat</keyword>
<sequence>MSQQNLAKIAKIQRQYDNFDKYIQSQKIDQPISSKFLTIECFKHPKNPVLQGCTDKDCQNFLQCQICIDENDQHQIAHRNQIVDLAEYLDFVANSVKNANSNNQSEPAKKIKLLMQNESLTVKYFESKMLLEQENFIKHADDMADAVLNKIVEIKKKVENFFTQQVHTYKNNLLYFKQQYLQLNPRDNYMRFSDTHSIKIELLSKTPYEAFFFINNLRKASGLQGKVMRELEYLHDRITEQHQSPPTFGKNLLKAQLDNLKNIISELDISVESKLVNLPQVKLENAAQNNGNLITYNRKTISLDTNELLEGKNFDLSVKKTIQTFHNNSVTAMVAISDDVIATASFDRTIKIWRVSDGHLLKTIQDQNSVTSLCVMKFSNIKSLNPDSITDMDQVNLSHQIRENPKHSLSSLGYLLVSAGFDRIVKVWDFDFQEQTNFTQTTVEQNYGDKEFYERWKNSNQSYIDYYKTPLYDLKAMQMNNNVTEQSMKNRSLVLPHILEQSNFVPNPTQMYNVPIPIKTLRGHSRWVTCICSLEDEHNIVTGDEGGEVIIWEIVPGSRQLFRLNFGENVVIKQIISIIPYQNFAVAGGETIKTWSLAYIENQQKFVKVLKRVDSDKYFNIKEQIYSMTRPKNFKNILVVGCAAGLIKYIDLLKNKMVTIRTDHDDFVGEIILIEKGRHYSQEQDFFHKNINFLIAGARKLGVYNGYGQQLQMSMPNNPEDFATNQQLSNRNMQILGVSSLQEMTEIKMVIASQFSSEFYNYSSSKISVLSLCPKQFPFLVFETYKDQQKKPTILHFNFVQNLVTEEQEGKFVKKFEFKQIYGQVFQIKEDQFTVKLLEKSVVNSYSFRTKYLIQTKFIIGLFRLATQICEDEKQKLSFMYFEIADFENKLRRVQQIKAKEFFFQDDHIVPINHIYIQRIFEKKFMCKKQISYLFLGCTHIIQAKDQLCKHILFILPLKLEFFNFTQFKNKMEIRIQNEKKRFFFESVVKAQEFAVLINFSLSRKNNQTFKIIQIPKSIFSAKAQQKQKIRIENIKQKLQNIEKNLESLEQQQKILEKKQQEEENLQKNANPFHHCNKHQYHGYQQQQQQQYEENQNQSINQGHQVNNSSIQSFKQFKALNQDTVLMSQNNNQSNNNSKNIKNFNIINNNCSFQNSQSMSIKNNTMNNNFNTQQNSDKFSKSKQGFSLLASNQNPKNQIFNFLSKKNKLNNNINNQNNNNTNISQQNNKSINTVQEYNNSNISNNNQSFQQQFREIYNNLNSNVNLKEDSFLSNANNNTMQHFMPKFTNYSPESINNDNNNQNFKDKNNLNTNNFDAGGLPDELNTTNLLQTNQNQSSTQNNQQTQKKTYSSGNNYFKYKKPKNKMSQQQSGPGQEYAYDIHQTHYPYINVKQNLFNQPLADIRRSISSVNPFATQQVPSQDRLALGFRYGNQFYSPNVYPNGIMFSRIFPQHYDPLGKSRRPDPTYQDKMYAPAEHGILAITADKLPRACVRSIDKFRRCTWINGSEKCQEESQDIINKSHGKIRLQRRQRKF</sequence>
<dbReference type="Pfam" id="PF00400">
    <property type="entry name" value="WD40"/>
    <property type="match status" value="2"/>
</dbReference>
<feature type="repeat" description="WD" evidence="3">
    <location>
        <begin position="323"/>
        <end position="363"/>
    </location>
</feature>
<dbReference type="Proteomes" id="UP000054937">
    <property type="component" value="Unassembled WGS sequence"/>
</dbReference>
<dbReference type="SUPFAM" id="SSF50978">
    <property type="entry name" value="WD40 repeat-like"/>
    <property type="match status" value="1"/>
</dbReference>
<dbReference type="Gene3D" id="2.130.10.10">
    <property type="entry name" value="YVTN repeat-like/Quinoprotein amine dehydrogenase"/>
    <property type="match status" value="1"/>
</dbReference>
<evidence type="ECO:0000256" key="4">
    <source>
        <dbReference type="SAM" id="Coils"/>
    </source>
</evidence>
<feature type="region of interest" description="Disordered" evidence="5">
    <location>
        <begin position="1333"/>
        <end position="1355"/>
    </location>
</feature>
<accession>A0A0V0QMT8</accession>
<keyword evidence="4" id="KW-0175">Coiled coil</keyword>
<dbReference type="PANTHER" id="PTHR22847">
    <property type="entry name" value="WD40 REPEAT PROTEIN"/>
    <property type="match status" value="1"/>
</dbReference>
<dbReference type="EMBL" id="LDAU01000128">
    <property type="protein sequence ID" value="KRX03673.1"/>
    <property type="molecule type" value="Genomic_DNA"/>
</dbReference>
<evidence type="ECO:0000256" key="5">
    <source>
        <dbReference type="SAM" id="MobiDB-lite"/>
    </source>
</evidence>
<evidence type="ECO:0000313" key="6">
    <source>
        <dbReference type="EMBL" id="KRX03673.1"/>
    </source>
</evidence>
<feature type="coiled-coil region" evidence="4">
    <location>
        <begin position="1025"/>
        <end position="1069"/>
    </location>
</feature>
<dbReference type="InterPro" id="IPR001680">
    <property type="entry name" value="WD40_rpt"/>
</dbReference>
<dbReference type="InterPro" id="IPR036322">
    <property type="entry name" value="WD40_repeat_dom_sf"/>
</dbReference>
<dbReference type="PANTHER" id="PTHR22847:SF637">
    <property type="entry name" value="WD REPEAT DOMAIN 5B"/>
    <property type="match status" value="1"/>
</dbReference>
<comment type="caution">
    <text evidence="6">The sequence shown here is derived from an EMBL/GenBank/DDBJ whole genome shotgun (WGS) entry which is preliminary data.</text>
</comment>
<reference evidence="6 7" key="1">
    <citation type="journal article" date="2015" name="Sci. Rep.">
        <title>Genome of the facultative scuticociliatosis pathogen Pseudocohnilembus persalinus provides insight into its virulence through horizontal gene transfer.</title>
        <authorList>
            <person name="Xiong J."/>
            <person name="Wang G."/>
            <person name="Cheng J."/>
            <person name="Tian M."/>
            <person name="Pan X."/>
            <person name="Warren A."/>
            <person name="Jiang C."/>
            <person name="Yuan D."/>
            <person name="Miao W."/>
        </authorList>
    </citation>
    <scope>NUCLEOTIDE SEQUENCE [LARGE SCALE GENOMIC DNA]</scope>
    <source>
        <strain evidence="6">36N120E</strain>
    </source>
</reference>
<proteinExistence type="predicted"/>
<keyword evidence="2" id="KW-0677">Repeat</keyword>
<dbReference type="GO" id="GO:1990234">
    <property type="term" value="C:transferase complex"/>
    <property type="evidence" value="ECO:0007669"/>
    <property type="project" value="UniProtKB-ARBA"/>
</dbReference>
<dbReference type="PROSITE" id="PS50082">
    <property type="entry name" value="WD_REPEATS_2"/>
    <property type="match status" value="2"/>
</dbReference>